<keyword evidence="5" id="KW-1185">Reference proteome</keyword>
<dbReference type="PROSITE" id="PS50041">
    <property type="entry name" value="C_TYPE_LECTIN_2"/>
    <property type="match status" value="1"/>
</dbReference>
<evidence type="ECO:0000313" key="4">
    <source>
        <dbReference type="EMBL" id="KAK7492221.1"/>
    </source>
</evidence>
<keyword evidence="1" id="KW-1015">Disulfide bond</keyword>
<keyword evidence="2" id="KW-0732">Signal</keyword>
<dbReference type="PROSITE" id="PS51257">
    <property type="entry name" value="PROKAR_LIPOPROTEIN"/>
    <property type="match status" value="1"/>
</dbReference>
<dbReference type="AlphaFoldDB" id="A0ABD0KYC3"/>
<gene>
    <name evidence="4" type="ORF">BaRGS_00016518</name>
</gene>
<dbReference type="PANTHER" id="PTHR22801">
    <property type="entry name" value="LITHOSTATHINE"/>
    <property type="match status" value="1"/>
</dbReference>
<reference evidence="4 5" key="1">
    <citation type="journal article" date="2023" name="Sci. Data">
        <title>Genome assembly of the Korean intertidal mud-creeper Batillaria attramentaria.</title>
        <authorList>
            <person name="Patra A.K."/>
            <person name="Ho P.T."/>
            <person name="Jun S."/>
            <person name="Lee S.J."/>
            <person name="Kim Y."/>
            <person name="Won Y.J."/>
        </authorList>
    </citation>
    <scope>NUCLEOTIDE SEQUENCE [LARGE SCALE GENOMIC DNA]</scope>
    <source>
        <strain evidence="4">Wonlab-2016</strain>
    </source>
</reference>
<dbReference type="EMBL" id="JACVVK020000105">
    <property type="protein sequence ID" value="KAK7492221.1"/>
    <property type="molecule type" value="Genomic_DNA"/>
</dbReference>
<evidence type="ECO:0000256" key="2">
    <source>
        <dbReference type="SAM" id="SignalP"/>
    </source>
</evidence>
<dbReference type="InterPro" id="IPR050801">
    <property type="entry name" value="Ca-Dep_Lectins_ImmuneDev"/>
</dbReference>
<sequence>MIELHRSLYMAAALLLTVCSCEVIETTRWNLLPSNNLEMTLIPDATSLTSCGLSCSQRDGCGRFCFKANFRVCYVTGGVPSSTCIPSDTSYTCYKTGNCPVDEGYLLTDAHCIKLYQTPLDYTSARDVCTSDGGHLYHFKSVALDLPPLVALMDHNALTSPSDTIYFYTGLWMGGDDLTTEGTYIWSDGTLVPTTTGLFSPGEPNNFFGVEDCIELYGPTSRLNDNHCLAQKMYICQIDM</sequence>
<dbReference type="InterPro" id="IPR016186">
    <property type="entry name" value="C-type_lectin-like/link_sf"/>
</dbReference>
<organism evidence="4 5">
    <name type="scientific">Batillaria attramentaria</name>
    <dbReference type="NCBI Taxonomy" id="370345"/>
    <lineage>
        <taxon>Eukaryota</taxon>
        <taxon>Metazoa</taxon>
        <taxon>Spiralia</taxon>
        <taxon>Lophotrochozoa</taxon>
        <taxon>Mollusca</taxon>
        <taxon>Gastropoda</taxon>
        <taxon>Caenogastropoda</taxon>
        <taxon>Sorbeoconcha</taxon>
        <taxon>Cerithioidea</taxon>
        <taxon>Batillariidae</taxon>
        <taxon>Batillaria</taxon>
    </lineage>
</organism>
<evidence type="ECO:0000256" key="1">
    <source>
        <dbReference type="ARBA" id="ARBA00023157"/>
    </source>
</evidence>
<proteinExistence type="predicted"/>
<dbReference type="PROSITE" id="PS00615">
    <property type="entry name" value="C_TYPE_LECTIN_1"/>
    <property type="match status" value="1"/>
</dbReference>
<comment type="caution">
    <text evidence="4">The sequence shown here is derived from an EMBL/GenBank/DDBJ whole genome shotgun (WGS) entry which is preliminary data.</text>
</comment>
<dbReference type="SMART" id="SM00034">
    <property type="entry name" value="CLECT"/>
    <property type="match status" value="1"/>
</dbReference>
<evidence type="ECO:0000259" key="3">
    <source>
        <dbReference type="PROSITE" id="PS50041"/>
    </source>
</evidence>
<dbReference type="PANTHER" id="PTHR22801:SF63">
    <property type="entry name" value="C-TYPE LECTIN DOMAIN-CONTAINING PROTEIN"/>
    <property type="match status" value="1"/>
</dbReference>
<dbReference type="CDD" id="cd00037">
    <property type="entry name" value="CLECT"/>
    <property type="match status" value="1"/>
</dbReference>
<accession>A0ABD0KYC3</accession>
<dbReference type="Gene3D" id="3.10.100.10">
    <property type="entry name" value="Mannose-Binding Protein A, subunit A"/>
    <property type="match status" value="1"/>
</dbReference>
<feature type="signal peptide" evidence="2">
    <location>
        <begin position="1"/>
        <end position="21"/>
    </location>
</feature>
<dbReference type="InterPro" id="IPR018378">
    <property type="entry name" value="C-type_lectin_CS"/>
</dbReference>
<feature type="domain" description="C-type lectin" evidence="3">
    <location>
        <begin position="108"/>
        <end position="237"/>
    </location>
</feature>
<feature type="chain" id="PRO_5044774297" description="C-type lectin domain-containing protein" evidence="2">
    <location>
        <begin position="22"/>
        <end position="240"/>
    </location>
</feature>
<name>A0ABD0KYC3_9CAEN</name>
<evidence type="ECO:0000313" key="5">
    <source>
        <dbReference type="Proteomes" id="UP001519460"/>
    </source>
</evidence>
<dbReference type="InterPro" id="IPR001304">
    <property type="entry name" value="C-type_lectin-like"/>
</dbReference>
<protein>
    <recommendedName>
        <fullName evidence="3">C-type lectin domain-containing protein</fullName>
    </recommendedName>
</protein>
<dbReference type="InterPro" id="IPR016187">
    <property type="entry name" value="CTDL_fold"/>
</dbReference>
<dbReference type="Proteomes" id="UP001519460">
    <property type="component" value="Unassembled WGS sequence"/>
</dbReference>
<dbReference type="Pfam" id="PF00059">
    <property type="entry name" value="Lectin_C"/>
    <property type="match status" value="1"/>
</dbReference>
<dbReference type="SUPFAM" id="SSF56436">
    <property type="entry name" value="C-type lectin-like"/>
    <property type="match status" value="1"/>
</dbReference>